<dbReference type="GO" id="GO:0009231">
    <property type="term" value="P:riboflavin biosynthetic process"/>
    <property type="evidence" value="ECO:0007669"/>
    <property type="project" value="InterPro"/>
</dbReference>
<reference evidence="6" key="1">
    <citation type="submission" date="2010-05" db="EMBL/GenBank/DDBJ databases">
        <title>Complete sequence of Staphylothermus hellenicus DSM 12710.</title>
        <authorList>
            <consortium name="US DOE Joint Genome Institute"/>
            <person name="Lucas S."/>
            <person name="Copeland A."/>
            <person name="Lapidus A."/>
            <person name="Cheng J.-F."/>
            <person name="Bruce D."/>
            <person name="Goodwin L."/>
            <person name="Pitluck S."/>
            <person name="Davenport K."/>
            <person name="Detter J.C."/>
            <person name="Han C."/>
            <person name="Tapia R."/>
            <person name="Larimer F."/>
            <person name="Land M."/>
            <person name="Hauser L."/>
            <person name="Kyrpides N."/>
            <person name="Mikhailova N."/>
            <person name="Anderson I.J."/>
            <person name="Woyke T."/>
        </authorList>
    </citation>
    <scope>NUCLEOTIDE SEQUENCE [LARGE SCALE GENOMIC DNA]</scope>
    <source>
        <strain evidence="6">DSM 12710 / JCM 10830 / BK20S6-10-b1 / P8</strain>
    </source>
</reference>
<organism evidence="5 6">
    <name type="scientific">Staphylothermus hellenicus (strain DSM 12710 / JCM 10830 / BK20S6-10-b1 / P8)</name>
    <dbReference type="NCBI Taxonomy" id="591019"/>
    <lineage>
        <taxon>Archaea</taxon>
        <taxon>Thermoproteota</taxon>
        <taxon>Thermoprotei</taxon>
        <taxon>Desulfurococcales</taxon>
        <taxon>Desulfurococcaceae</taxon>
        <taxon>Staphylothermus</taxon>
    </lineage>
</organism>
<keyword evidence="6" id="KW-1185">Reference proteome</keyword>
<name>D7DBD0_STAHD</name>
<accession>D7DBD0</accession>
<sequence>MERPYILVFSTISVDGGLSVKGKRYRLSSDRDIYRLHYFRSIVDAVMVGANTVIIDDPLLTVRLPDYKGKQPYRVVVDGKLRVMPELRVFDTRHAPTILITSINNKDREMIRRFLSRGVRILFVDTDKYDPSKIDLRKAVEKLYREFSIRKILVEGGGQLIASLFKNRLIDELYLSISPLIIGLNKTSLIEDFLDSPVRLVLKNIFVDHITGEIIVNYKPFYEDH</sequence>
<keyword evidence="2" id="KW-0521">NADP</keyword>
<feature type="domain" description="Bacterial bifunctional deaminase-reductase C-terminal" evidence="4">
    <location>
        <begin position="4"/>
        <end position="204"/>
    </location>
</feature>
<keyword evidence="3" id="KW-0560">Oxidoreductase</keyword>
<dbReference type="HOGENOM" id="CLU_036590_4_1_2"/>
<dbReference type="InterPro" id="IPR050765">
    <property type="entry name" value="Riboflavin_Biosynth_HTPR"/>
</dbReference>
<dbReference type="Gene3D" id="3.40.430.10">
    <property type="entry name" value="Dihydrofolate Reductase, subunit A"/>
    <property type="match status" value="1"/>
</dbReference>
<dbReference type="eggNOG" id="arCOG01484">
    <property type="taxonomic scope" value="Archaea"/>
</dbReference>
<dbReference type="STRING" id="591019.Shell_0345"/>
<dbReference type="EMBL" id="CP002051">
    <property type="protein sequence ID" value="ADI31477.1"/>
    <property type="molecule type" value="Genomic_DNA"/>
</dbReference>
<dbReference type="AlphaFoldDB" id="D7DBD0"/>
<dbReference type="GO" id="GO:0008703">
    <property type="term" value="F:5-amino-6-(5-phosphoribosylamino)uracil reductase activity"/>
    <property type="evidence" value="ECO:0007669"/>
    <property type="project" value="InterPro"/>
</dbReference>
<protein>
    <submittedName>
        <fullName evidence="5">Bifunctional deaminase-reductase domain protein</fullName>
    </submittedName>
</protein>
<comment type="pathway">
    <text evidence="1">Cofactor biosynthesis; riboflavin biosynthesis.</text>
</comment>
<dbReference type="InterPro" id="IPR024072">
    <property type="entry name" value="DHFR-like_dom_sf"/>
</dbReference>
<dbReference type="SUPFAM" id="SSF53597">
    <property type="entry name" value="Dihydrofolate reductase-like"/>
    <property type="match status" value="1"/>
</dbReference>
<dbReference type="Pfam" id="PF01872">
    <property type="entry name" value="RibD_C"/>
    <property type="match status" value="1"/>
</dbReference>
<reference evidence="5 6" key="2">
    <citation type="journal article" date="2011" name="Stand. Genomic Sci.">
        <title>Complete genome sequence of Staphylothermus hellenicus P8.</title>
        <authorList>
            <person name="Anderson I."/>
            <person name="Wirth R."/>
            <person name="Lucas S."/>
            <person name="Copeland A."/>
            <person name="Lapidus A."/>
            <person name="Cheng J.F."/>
            <person name="Goodwin L."/>
            <person name="Pitluck S."/>
            <person name="Davenport K."/>
            <person name="Detter J.C."/>
            <person name="Han C."/>
            <person name="Tapia R."/>
            <person name="Land M."/>
            <person name="Hauser L."/>
            <person name="Pati A."/>
            <person name="Mikhailova N."/>
            <person name="Woyke T."/>
            <person name="Klenk H.P."/>
            <person name="Kyrpides N."/>
            <person name="Ivanova N."/>
        </authorList>
    </citation>
    <scope>NUCLEOTIDE SEQUENCE [LARGE SCALE GENOMIC DNA]</scope>
    <source>
        <strain evidence="6">DSM 12710 / JCM 10830 / BK20S6-10-b1 / P8</strain>
    </source>
</reference>
<dbReference type="InterPro" id="IPR002734">
    <property type="entry name" value="RibDG_C"/>
</dbReference>
<evidence type="ECO:0000313" key="5">
    <source>
        <dbReference type="EMBL" id="ADI31477.1"/>
    </source>
</evidence>
<dbReference type="KEGG" id="shc:Shell_0345"/>
<evidence type="ECO:0000259" key="4">
    <source>
        <dbReference type="Pfam" id="PF01872"/>
    </source>
</evidence>
<dbReference type="PANTHER" id="PTHR38011:SF7">
    <property type="entry name" value="2,5-DIAMINO-6-RIBOSYLAMINO-4(3H)-PYRIMIDINONE 5'-PHOSPHATE REDUCTASE"/>
    <property type="match status" value="1"/>
</dbReference>
<proteinExistence type="predicted"/>
<dbReference type="GeneID" id="9233634"/>
<evidence type="ECO:0000313" key="6">
    <source>
        <dbReference type="Proteomes" id="UP000002573"/>
    </source>
</evidence>
<evidence type="ECO:0000256" key="3">
    <source>
        <dbReference type="ARBA" id="ARBA00023002"/>
    </source>
</evidence>
<dbReference type="RefSeq" id="WP_013142675.1">
    <property type="nucleotide sequence ID" value="NC_014205.1"/>
</dbReference>
<gene>
    <name evidence="5" type="ordered locus">Shell_0345</name>
</gene>
<evidence type="ECO:0000256" key="1">
    <source>
        <dbReference type="ARBA" id="ARBA00005104"/>
    </source>
</evidence>
<dbReference type="PANTHER" id="PTHR38011">
    <property type="entry name" value="DIHYDROFOLATE REDUCTASE FAMILY PROTEIN (AFU_ORTHOLOGUE AFUA_8G06820)"/>
    <property type="match status" value="1"/>
</dbReference>
<evidence type="ECO:0000256" key="2">
    <source>
        <dbReference type="ARBA" id="ARBA00022857"/>
    </source>
</evidence>
<dbReference type="Proteomes" id="UP000002573">
    <property type="component" value="Chromosome"/>
</dbReference>